<evidence type="ECO:0000256" key="1">
    <source>
        <dbReference type="SAM" id="MobiDB-lite"/>
    </source>
</evidence>
<proteinExistence type="predicted"/>
<dbReference type="InterPro" id="IPR021377">
    <property type="entry name" value="DUF3006"/>
</dbReference>
<feature type="compositionally biased region" description="Basic and acidic residues" evidence="1">
    <location>
        <begin position="72"/>
        <end position="102"/>
    </location>
</feature>
<reference evidence="2" key="1">
    <citation type="journal article" date="2014" name="Int. J. Syst. Evol. Microbiol.">
        <title>Complete genome sequence of Corynebacterium casei LMG S-19264T (=DSM 44701T), isolated from a smear-ripened cheese.</title>
        <authorList>
            <consortium name="US DOE Joint Genome Institute (JGI-PGF)"/>
            <person name="Walter F."/>
            <person name="Albersmeier A."/>
            <person name="Kalinowski J."/>
            <person name="Ruckert C."/>
        </authorList>
    </citation>
    <scope>NUCLEOTIDE SEQUENCE</scope>
    <source>
        <strain evidence="2">JCM 14265</strain>
    </source>
</reference>
<evidence type="ECO:0000313" key="2">
    <source>
        <dbReference type="EMBL" id="GAA0551929.1"/>
    </source>
</evidence>
<dbReference type="Pfam" id="PF11213">
    <property type="entry name" value="DUF3006"/>
    <property type="match status" value="1"/>
</dbReference>
<accession>A0AAV3SWF7</accession>
<protein>
    <submittedName>
        <fullName evidence="2">Uncharacterized protein</fullName>
    </submittedName>
</protein>
<gene>
    <name evidence="2" type="ORF">GCM10008994_28630</name>
</gene>
<dbReference type="SUPFAM" id="SSF46785">
    <property type="entry name" value="Winged helix' DNA-binding domain"/>
    <property type="match status" value="1"/>
</dbReference>
<dbReference type="AlphaFoldDB" id="A0AAV3SWF7"/>
<reference evidence="2" key="2">
    <citation type="submission" date="2023-12" db="EMBL/GenBank/DDBJ databases">
        <authorList>
            <person name="Sun Q."/>
            <person name="Inoue M."/>
        </authorList>
    </citation>
    <scope>NUCLEOTIDE SEQUENCE</scope>
    <source>
        <strain evidence="2">JCM 14265</strain>
    </source>
</reference>
<dbReference type="Gene3D" id="1.10.10.10">
    <property type="entry name" value="Winged helix-like DNA-binding domain superfamily/Winged helix DNA-binding domain"/>
    <property type="match status" value="1"/>
</dbReference>
<comment type="caution">
    <text evidence="2">The sequence shown here is derived from an EMBL/GenBank/DDBJ whole genome shotgun (WGS) entry which is preliminary data.</text>
</comment>
<organism evidence="2 3">
    <name type="scientific">Halorubrum ejinorense</name>
    <dbReference type="NCBI Taxonomy" id="425309"/>
    <lineage>
        <taxon>Archaea</taxon>
        <taxon>Methanobacteriati</taxon>
        <taxon>Methanobacteriota</taxon>
        <taxon>Stenosarchaea group</taxon>
        <taxon>Halobacteria</taxon>
        <taxon>Halobacteriales</taxon>
        <taxon>Haloferacaceae</taxon>
        <taxon>Halorubrum</taxon>
    </lineage>
</organism>
<feature type="region of interest" description="Disordered" evidence="1">
    <location>
        <begin position="65"/>
        <end position="102"/>
    </location>
</feature>
<dbReference type="EMBL" id="BAAADQ010000015">
    <property type="protein sequence ID" value="GAA0551929.1"/>
    <property type="molecule type" value="Genomic_DNA"/>
</dbReference>
<dbReference type="InterPro" id="IPR036388">
    <property type="entry name" value="WH-like_DNA-bd_sf"/>
</dbReference>
<dbReference type="InterPro" id="IPR036390">
    <property type="entry name" value="WH_DNA-bd_sf"/>
</dbReference>
<name>A0AAV3SWF7_9EURY</name>
<sequence length="211" mass="23472">MTDIELPDGEYTAVVDNVEDGLATVFFERDGEEVGNAVLDASRLPSDGRHADAILSVRLSGGRIESASYKPEQTESRKEAAQNRFDRLSKRPPSDEERKTRFSDESAFGYVFVDDGDEPSGLADLTAFQRDLLWALSRENARKGLALKTDVADYYGEEINHSRLYQILDALVERDLVAKAAPDRRTNECGLSEAARRELEARRAWEAGGEA</sequence>
<evidence type="ECO:0000313" key="3">
    <source>
        <dbReference type="Proteomes" id="UP001501425"/>
    </source>
</evidence>
<dbReference type="Proteomes" id="UP001501425">
    <property type="component" value="Unassembled WGS sequence"/>
</dbReference>